<sequence length="63" mass="7294">MSNDGFAGVLLSFGVNMQLFLSFSGLFRSRRAEARHFSYCLFLVQHFPIKVLMSFRFCPCFSM</sequence>
<reference evidence="2" key="2">
    <citation type="journal article" date="2015" name="Data Brief">
        <title>Shoot transcriptome of the giant reed, Arundo donax.</title>
        <authorList>
            <person name="Barrero R.A."/>
            <person name="Guerrero F.D."/>
            <person name="Moolhuijzen P."/>
            <person name="Goolsby J.A."/>
            <person name="Tidwell J."/>
            <person name="Bellgard S.E."/>
            <person name="Bellgard M.I."/>
        </authorList>
    </citation>
    <scope>NUCLEOTIDE SEQUENCE</scope>
    <source>
        <tissue evidence="2">Shoot tissue taken approximately 20 cm above the soil surface</tissue>
    </source>
</reference>
<protein>
    <submittedName>
        <fullName evidence="2">Uncharacterized protein</fullName>
    </submittedName>
</protein>
<organism evidence="2">
    <name type="scientific">Arundo donax</name>
    <name type="common">Giant reed</name>
    <name type="synonym">Donax arundinaceus</name>
    <dbReference type="NCBI Taxonomy" id="35708"/>
    <lineage>
        <taxon>Eukaryota</taxon>
        <taxon>Viridiplantae</taxon>
        <taxon>Streptophyta</taxon>
        <taxon>Embryophyta</taxon>
        <taxon>Tracheophyta</taxon>
        <taxon>Spermatophyta</taxon>
        <taxon>Magnoliopsida</taxon>
        <taxon>Liliopsida</taxon>
        <taxon>Poales</taxon>
        <taxon>Poaceae</taxon>
        <taxon>PACMAD clade</taxon>
        <taxon>Arundinoideae</taxon>
        <taxon>Arundineae</taxon>
        <taxon>Arundo</taxon>
    </lineage>
</organism>
<keyword evidence="1" id="KW-0472">Membrane</keyword>
<keyword evidence="1" id="KW-1133">Transmembrane helix</keyword>
<name>A0A0A8YML4_ARUDO</name>
<dbReference type="AlphaFoldDB" id="A0A0A8YML4"/>
<reference evidence="2" key="1">
    <citation type="submission" date="2014-09" db="EMBL/GenBank/DDBJ databases">
        <authorList>
            <person name="Magalhaes I.L.F."/>
            <person name="Oliveira U."/>
            <person name="Santos F.R."/>
            <person name="Vidigal T.H.D.A."/>
            <person name="Brescovit A.D."/>
            <person name="Santos A.J."/>
        </authorList>
    </citation>
    <scope>NUCLEOTIDE SEQUENCE</scope>
    <source>
        <tissue evidence="2">Shoot tissue taken approximately 20 cm above the soil surface</tissue>
    </source>
</reference>
<dbReference type="EMBL" id="GBRH01271570">
    <property type="protein sequence ID" value="JAD26325.1"/>
    <property type="molecule type" value="Transcribed_RNA"/>
</dbReference>
<accession>A0A0A8YML4</accession>
<feature type="transmembrane region" description="Helical" evidence="1">
    <location>
        <begin position="6"/>
        <end position="27"/>
    </location>
</feature>
<proteinExistence type="predicted"/>
<evidence type="ECO:0000313" key="2">
    <source>
        <dbReference type="EMBL" id="JAD26325.1"/>
    </source>
</evidence>
<evidence type="ECO:0000256" key="1">
    <source>
        <dbReference type="SAM" id="Phobius"/>
    </source>
</evidence>
<keyword evidence="1" id="KW-0812">Transmembrane</keyword>